<accession>A0A6S6SKX0</accession>
<evidence type="ECO:0000313" key="6">
    <source>
        <dbReference type="EMBL" id="CAA6805816.1"/>
    </source>
</evidence>
<dbReference type="GO" id="GO:0030272">
    <property type="term" value="F:5-formyltetrahydrofolate cyclo-ligase activity"/>
    <property type="evidence" value="ECO:0007669"/>
    <property type="project" value="UniProtKB-EC"/>
</dbReference>
<dbReference type="SUPFAM" id="SSF100950">
    <property type="entry name" value="NagB/RpiA/CoA transferase-like"/>
    <property type="match status" value="1"/>
</dbReference>
<dbReference type="PANTHER" id="PTHR23407:SF1">
    <property type="entry name" value="5-FORMYLTETRAHYDROFOLATE CYCLO-LIGASE"/>
    <property type="match status" value="1"/>
</dbReference>
<name>A0A6S6SKX0_9BACT</name>
<evidence type="ECO:0000256" key="4">
    <source>
        <dbReference type="PIRSR" id="PIRSR006806-1"/>
    </source>
</evidence>
<organism evidence="6">
    <name type="scientific">uncultured Campylobacterales bacterium</name>
    <dbReference type="NCBI Taxonomy" id="352960"/>
    <lineage>
        <taxon>Bacteria</taxon>
        <taxon>Pseudomonadati</taxon>
        <taxon>Campylobacterota</taxon>
        <taxon>Epsilonproteobacteria</taxon>
        <taxon>Campylobacterales</taxon>
        <taxon>environmental samples</taxon>
    </lineage>
</organism>
<dbReference type="PIRSF" id="PIRSF006806">
    <property type="entry name" value="FTHF_cligase"/>
    <property type="match status" value="1"/>
</dbReference>
<dbReference type="PANTHER" id="PTHR23407">
    <property type="entry name" value="ATPASE INHIBITOR/5-FORMYLTETRAHYDROFOLATE CYCLO-LIGASE"/>
    <property type="match status" value="1"/>
</dbReference>
<feature type="binding site" evidence="4">
    <location>
        <position position="50"/>
    </location>
    <ligand>
        <name>substrate</name>
    </ligand>
</feature>
<dbReference type="EC" id="6.3.3.2" evidence="5"/>
<dbReference type="AlphaFoldDB" id="A0A6S6SKX0"/>
<protein>
    <recommendedName>
        <fullName evidence="5">5-formyltetrahydrofolate cyclo-ligase</fullName>
        <ecNumber evidence="5">6.3.3.2</ecNumber>
    </recommendedName>
</protein>
<dbReference type="GO" id="GO:0005524">
    <property type="term" value="F:ATP binding"/>
    <property type="evidence" value="ECO:0007669"/>
    <property type="project" value="UniProtKB-KW"/>
</dbReference>
<comment type="cofactor">
    <cofactor evidence="5">
        <name>Mg(2+)</name>
        <dbReference type="ChEBI" id="CHEBI:18420"/>
    </cofactor>
</comment>
<dbReference type="Gene3D" id="3.40.50.10420">
    <property type="entry name" value="NagB/RpiA/CoA transferase-like"/>
    <property type="match status" value="1"/>
</dbReference>
<evidence type="ECO:0000256" key="2">
    <source>
        <dbReference type="ARBA" id="ARBA00022741"/>
    </source>
</evidence>
<keyword evidence="2 4" id="KW-0547">Nucleotide-binding</keyword>
<evidence type="ECO:0000256" key="5">
    <source>
        <dbReference type="RuleBase" id="RU361279"/>
    </source>
</evidence>
<feature type="binding site" evidence="4">
    <location>
        <begin position="128"/>
        <end position="136"/>
    </location>
    <ligand>
        <name>ATP</name>
        <dbReference type="ChEBI" id="CHEBI:30616"/>
    </ligand>
</feature>
<dbReference type="InterPro" id="IPR024185">
    <property type="entry name" value="FTHF_cligase-like_sf"/>
</dbReference>
<evidence type="ECO:0000256" key="1">
    <source>
        <dbReference type="ARBA" id="ARBA00010638"/>
    </source>
</evidence>
<dbReference type="NCBIfam" id="TIGR02727">
    <property type="entry name" value="MTHFS_bact"/>
    <property type="match status" value="1"/>
</dbReference>
<dbReference type="GO" id="GO:0046872">
    <property type="term" value="F:metal ion binding"/>
    <property type="evidence" value="ECO:0007669"/>
    <property type="project" value="UniProtKB-KW"/>
</dbReference>
<dbReference type="EMBL" id="CACVAW010000020">
    <property type="protein sequence ID" value="CAA6805816.1"/>
    <property type="molecule type" value="Genomic_DNA"/>
</dbReference>
<sequence>MDKDQFRKKSIQELKNILPHPNIYYKQKIIEKQLLNIIKQTNSKNILAYIPLKMEFNTKNLIKIIRRKSNINIFVPFMQTVSFKSVKYRLPIYKKKFGIYEPNNSLFKIRNIDLIIVPVVGVDGVMKRVGFGKGMYDRFFENLPNKPTVVFVQLKTCFTKKIITNEYDIRADYYITS</sequence>
<proteinExistence type="inferred from homology"/>
<reference evidence="6" key="1">
    <citation type="submission" date="2020-01" db="EMBL/GenBank/DDBJ databases">
        <authorList>
            <person name="Meier V. D."/>
            <person name="Meier V D."/>
        </authorList>
    </citation>
    <scope>NUCLEOTIDE SEQUENCE</scope>
    <source>
        <strain evidence="6">HLG_WM_MAG_12</strain>
    </source>
</reference>
<dbReference type="GO" id="GO:0009396">
    <property type="term" value="P:folic acid-containing compound biosynthetic process"/>
    <property type="evidence" value="ECO:0007669"/>
    <property type="project" value="TreeGrafter"/>
</dbReference>
<feature type="binding site" evidence="4">
    <location>
        <position position="55"/>
    </location>
    <ligand>
        <name>substrate</name>
    </ligand>
</feature>
<comment type="similarity">
    <text evidence="1 5">Belongs to the 5-formyltetrahydrofolate cyclo-ligase family.</text>
</comment>
<comment type="catalytic activity">
    <reaction evidence="5">
        <text>(6S)-5-formyl-5,6,7,8-tetrahydrofolate + ATP = (6R)-5,10-methenyltetrahydrofolate + ADP + phosphate</text>
        <dbReference type="Rhea" id="RHEA:10488"/>
        <dbReference type="ChEBI" id="CHEBI:30616"/>
        <dbReference type="ChEBI" id="CHEBI:43474"/>
        <dbReference type="ChEBI" id="CHEBI:57455"/>
        <dbReference type="ChEBI" id="CHEBI:57457"/>
        <dbReference type="ChEBI" id="CHEBI:456216"/>
        <dbReference type="EC" id="6.3.3.2"/>
    </reaction>
</comment>
<dbReference type="InterPro" id="IPR002698">
    <property type="entry name" value="FTHF_cligase"/>
</dbReference>
<keyword evidence="3 4" id="KW-0067">ATP-binding</keyword>
<dbReference type="InterPro" id="IPR037171">
    <property type="entry name" value="NagB/RpiA_transferase-like"/>
</dbReference>
<keyword evidence="6" id="KW-0436">Ligase</keyword>
<keyword evidence="5" id="KW-0460">Magnesium</keyword>
<dbReference type="Pfam" id="PF01812">
    <property type="entry name" value="5-FTHF_cyc-lig"/>
    <property type="match status" value="1"/>
</dbReference>
<gene>
    <name evidence="6" type="ORF">HELGO_WM13528</name>
</gene>
<feature type="binding site" evidence="4">
    <location>
        <begin position="3"/>
        <end position="7"/>
    </location>
    <ligand>
        <name>ATP</name>
        <dbReference type="ChEBI" id="CHEBI:30616"/>
    </ligand>
</feature>
<evidence type="ECO:0000256" key="3">
    <source>
        <dbReference type="ARBA" id="ARBA00022840"/>
    </source>
</evidence>
<keyword evidence="5" id="KW-0479">Metal-binding</keyword>
<dbReference type="GO" id="GO:0035999">
    <property type="term" value="P:tetrahydrofolate interconversion"/>
    <property type="evidence" value="ECO:0007669"/>
    <property type="project" value="TreeGrafter"/>
</dbReference>